<evidence type="ECO:0000256" key="2">
    <source>
        <dbReference type="ARBA" id="ARBA00012486"/>
    </source>
</evidence>
<dbReference type="GO" id="GO:0005524">
    <property type="term" value="F:ATP binding"/>
    <property type="evidence" value="ECO:0007669"/>
    <property type="project" value="UniProtKB-KW"/>
</dbReference>
<feature type="compositionally biased region" description="Low complexity" evidence="13">
    <location>
        <begin position="189"/>
        <end position="205"/>
    </location>
</feature>
<reference evidence="16" key="2">
    <citation type="submission" date="2009-11" db="EMBL/GenBank/DDBJ databases">
        <title>The Genome Sequence of Allomyces macrogynus strain ATCC 38327.</title>
        <authorList>
            <consortium name="The Broad Institute Genome Sequencing Platform"/>
            <person name="Russ C."/>
            <person name="Cuomo C."/>
            <person name="Shea T."/>
            <person name="Young S.K."/>
            <person name="Zeng Q."/>
            <person name="Koehrsen M."/>
            <person name="Haas B."/>
            <person name="Borodovsky M."/>
            <person name="Guigo R."/>
            <person name="Alvarado L."/>
            <person name="Berlin A."/>
            <person name="Borenstein D."/>
            <person name="Chen Z."/>
            <person name="Engels R."/>
            <person name="Freedman E."/>
            <person name="Gellesch M."/>
            <person name="Goldberg J."/>
            <person name="Griggs A."/>
            <person name="Gujja S."/>
            <person name="Heiman D."/>
            <person name="Hepburn T."/>
            <person name="Howarth C."/>
            <person name="Jen D."/>
            <person name="Larson L."/>
            <person name="Lewis B."/>
            <person name="Mehta T."/>
            <person name="Park D."/>
            <person name="Pearson M."/>
            <person name="Roberts A."/>
            <person name="Saif S."/>
            <person name="Shenoy N."/>
            <person name="Sisk P."/>
            <person name="Stolte C."/>
            <person name="Sykes S."/>
            <person name="Walk T."/>
            <person name="White J."/>
            <person name="Yandava C."/>
            <person name="Burger G."/>
            <person name="Gray M.W."/>
            <person name="Holland P.W.H."/>
            <person name="King N."/>
            <person name="Lang F.B.F."/>
            <person name="Roger A.J."/>
            <person name="Ruiz-Trillo I."/>
            <person name="Lander E."/>
            <person name="Nusbaum C."/>
        </authorList>
    </citation>
    <scope>NUCLEOTIDE SEQUENCE [LARGE SCALE GENOMIC DNA]</scope>
    <source>
        <strain evidence="16">ATCC 38327</strain>
    </source>
</reference>
<dbReference type="SMART" id="SM00212">
    <property type="entry name" value="UBCc"/>
    <property type="match status" value="1"/>
</dbReference>
<dbReference type="eggNOG" id="KOG0894">
    <property type="taxonomic scope" value="Eukaryota"/>
</dbReference>
<dbReference type="Proteomes" id="UP000054350">
    <property type="component" value="Unassembled WGS sequence"/>
</dbReference>
<evidence type="ECO:0000313" key="16">
    <source>
        <dbReference type="Proteomes" id="UP000054350"/>
    </source>
</evidence>
<keyword evidence="10" id="KW-0472">Membrane</keyword>
<keyword evidence="6" id="KW-0833">Ubl conjugation pathway</keyword>
<dbReference type="InterPro" id="IPR000608">
    <property type="entry name" value="UBC"/>
</dbReference>
<feature type="region of interest" description="Disordered" evidence="13">
    <location>
        <begin position="188"/>
        <end position="233"/>
    </location>
</feature>
<evidence type="ECO:0000256" key="3">
    <source>
        <dbReference type="ARBA" id="ARBA00022679"/>
    </source>
</evidence>
<dbReference type="SUPFAM" id="SSF54495">
    <property type="entry name" value="UBC-like"/>
    <property type="match status" value="1"/>
</dbReference>
<protein>
    <recommendedName>
        <fullName evidence="11">Ubiquitin-conjugating enzyme E2 6</fullName>
        <ecNumber evidence="2">2.3.2.23</ecNumber>
    </recommendedName>
    <alternativeName>
        <fullName evidence="12">E2 ubiquitin-conjugating enzyme 6</fullName>
    </alternativeName>
</protein>
<dbReference type="Gene3D" id="3.10.110.10">
    <property type="entry name" value="Ubiquitin Conjugating Enzyme"/>
    <property type="match status" value="1"/>
</dbReference>
<comment type="subcellular location">
    <subcellularLocation>
        <location evidence="1">Endoplasmic reticulum membrane</location>
    </subcellularLocation>
</comment>
<feature type="compositionally biased region" description="Pro residues" evidence="13">
    <location>
        <begin position="220"/>
        <end position="230"/>
    </location>
</feature>
<keyword evidence="3" id="KW-0808">Transferase</keyword>
<evidence type="ECO:0000256" key="10">
    <source>
        <dbReference type="ARBA" id="ARBA00023136"/>
    </source>
</evidence>
<keyword evidence="16" id="KW-1185">Reference proteome</keyword>
<evidence type="ECO:0000259" key="14">
    <source>
        <dbReference type="PROSITE" id="PS50127"/>
    </source>
</evidence>
<evidence type="ECO:0000256" key="12">
    <source>
        <dbReference type="ARBA" id="ARBA00042181"/>
    </source>
</evidence>
<keyword evidence="7" id="KW-0256">Endoplasmic reticulum</keyword>
<dbReference type="OrthoDB" id="1158011at2759"/>
<dbReference type="CDD" id="cd23799">
    <property type="entry name" value="UBCc_UBE2J"/>
    <property type="match status" value="1"/>
</dbReference>
<dbReference type="EMBL" id="GG745334">
    <property type="protein sequence ID" value="KNE59445.1"/>
    <property type="molecule type" value="Genomic_DNA"/>
</dbReference>
<dbReference type="InterPro" id="IPR016135">
    <property type="entry name" value="UBQ-conjugating_enzyme/RWD"/>
</dbReference>
<evidence type="ECO:0000256" key="9">
    <source>
        <dbReference type="ARBA" id="ARBA00022989"/>
    </source>
</evidence>
<dbReference type="PANTHER" id="PTHR24067">
    <property type="entry name" value="UBIQUITIN-CONJUGATING ENZYME E2"/>
    <property type="match status" value="1"/>
</dbReference>
<keyword evidence="9" id="KW-1133">Transmembrane helix</keyword>
<evidence type="ECO:0000256" key="1">
    <source>
        <dbReference type="ARBA" id="ARBA00004586"/>
    </source>
</evidence>
<evidence type="ECO:0000256" key="6">
    <source>
        <dbReference type="ARBA" id="ARBA00022786"/>
    </source>
</evidence>
<dbReference type="PROSITE" id="PS50127">
    <property type="entry name" value="UBC_2"/>
    <property type="match status" value="1"/>
</dbReference>
<dbReference type="GO" id="GO:0061631">
    <property type="term" value="F:ubiquitin conjugating enzyme activity"/>
    <property type="evidence" value="ECO:0007669"/>
    <property type="project" value="UniProtKB-EC"/>
</dbReference>
<evidence type="ECO:0000256" key="4">
    <source>
        <dbReference type="ARBA" id="ARBA00022692"/>
    </source>
</evidence>
<dbReference type="FunFam" id="3.10.110.10:FF:000023">
    <property type="entry name" value="Ubiquitin-conjugating enzyme E2 J2"/>
    <property type="match status" value="1"/>
</dbReference>
<dbReference type="EC" id="2.3.2.23" evidence="2"/>
<accession>A0A0L0SAL4</accession>
<sequence length="325" mass="33806">MAANAAFKRLTKEYKAIVVSPPPLLTARPLENNILEWHFLLHGPPDTPYHGGVYWGKLVFPPQYPYKPPSIRMLTPNGRFKPGDRICLSMSDFHPDTWNPAWSVATILSGLLSFMATDEVAAGTVAGTPSQRKALAAASHAWNREQKVFKEVFPEFCADEKPAFGGSYDAPPKDAIVAPSTPAVPIPTPASASPAAPTVPAATQPIAPPSAPAMTAPVTPAAPAPAPAPSAPAGLRARTVMTAHAAADAVHCHPPARGAAAAAAAANAGSVTSPTGSAVTTAAAPSPLVRYKWLVVAFLVWCYLFVSRIAVRFFPQATAASSAAA</sequence>
<dbReference type="GO" id="GO:0005789">
    <property type="term" value="C:endoplasmic reticulum membrane"/>
    <property type="evidence" value="ECO:0007669"/>
    <property type="project" value="UniProtKB-SubCell"/>
</dbReference>
<evidence type="ECO:0000256" key="11">
    <source>
        <dbReference type="ARBA" id="ARBA00039885"/>
    </source>
</evidence>
<keyword evidence="5" id="KW-0547">Nucleotide-binding</keyword>
<proteinExistence type="predicted"/>
<evidence type="ECO:0000256" key="13">
    <source>
        <dbReference type="SAM" id="MobiDB-lite"/>
    </source>
</evidence>
<dbReference type="InterPro" id="IPR050113">
    <property type="entry name" value="Ub_conjugating_enzyme"/>
</dbReference>
<feature type="domain" description="UBC core" evidence="14">
    <location>
        <begin position="5"/>
        <end position="162"/>
    </location>
</feature>
<gene>
    <name evidence="15" type="ORF">AMAG_03725</name>
</gene>
<keyword evidence="4" id="KW-0812">Transmembrane</keyword>
<dbReference type="OMA" id="RTSIVAH"/>
<evidence type="ECO:0000256" key="5">
    <source>
        <dbReference type="ARBA" id="ARBA00022741"/>
    </source>
</evidence>
<dbReference type="Pfam" id="PF00179">
    <property type="entry name" value="UQ_con"/>
    <property type="match status" value="1"/>
</dbReference>
<dbReference type="STRING" id="578462.A0A0L0SAL4"/>
<evidence type="ECO:0000313" key="15">
    <source>
        <dbReference type="EMBL" id="KNE59445.1"/>
    </source>
</evidence>
<dbReference type="VEuPathDB" id="FungiDB:AMAG_03725"/>
<keyword evidence="8" id="KW-0067">ATP-binding</keyword>
<organism evidence="15 16">
    <name type="scientific">Allomyces macrogynus (strain ATCC 38327)</name>
    <name type="common">Allomyces javanicus var. macrogynus</name>
    <dbReference type="NCBI Taxonomy" id="578462"/>
    <lineage>
        <taxon>Eukaryota</taxon>
        <taxon>Fungi</taxon>
        <taxon>Fungi incertae sedis</taxon>
        <taxon>Blastocladiomycota</taxon>
        <taxon>Blastocladiomycetes</taxon>
        <taxon>Blastocladiales</taxon>
        <taxon>Blastocladiaceae</taxon>
        <taxon>Allomyces</taxon>
    </lineage>
</organism>
<dbReference type="AlphaFoldDB" id="A0A0L0SAL4"/>
<name>A0A0L0SAL4_ALLM3</name>
<reference evidence="15 16" key="1">
    <citation type="submission" date="2009-11" db="EMBL/GenBank/DDBJ databases">
        <title>Annotation of Allomyces macrogynus ATCC 38327.</title>
        <authorList>
            <consortium name="The Broad Institute Genome Sequencing Platform"/>
            <person name="Russ C."/>
            <person name="Cuomo C."/>
            <person name="Burger G."/>
            <person name="Gray M.W."/>
            <person name="Holland P.W.H."/>
            <person name="King N."/>
            <person name="Lang F.B.F."/>
            <person name="Roger A.J."/>
            <person name="Ruiz-Trillo I."/>
            <person name="Young S.K."/>
            <person name="Zeng Q."/>
            <person name="Gargeya S."/>
            <person name="Fitzgerald M."/>
            <person name="Haas B."/>
            <person name="Abouelleil A."/>
            <person name="Alvarado L."/>
            <person name="Arachchi H.M."/>
            <person name="Berlin A."/>
            <person name="Chapman S.B."/>
            <person name="Gearin G."/>
            <person name="Goldberg J."/>
            <person name="Griggs A."/>
            <person name="Gujja S."/>
            <person name="Hansen M."/>
            <person name="Heiman D."/>
            <person name="Howarth C."/>
            <person name="Larimer J."/>
            <person name="Lui A."/>
            <person name="MacDonald P.J.P."/>
            <person name="McCowen C."/>
            <person name="Montmayeur A."/>
            <person name="Murphy C."/>
            <person name="Neiman D."/>
            <person name="Pearson M."/>
            <person name="Priest M."/>
            <person name="Roberts A."/>
            <person name="Saif S."/>
            <person name="Shea T."/>
            <person name="Sisk P."/>
            <person name="Stolte C."/>
            <person name="Sykes S."/>
            <person name="Wortman J."/>
            <person name="Nusbaum C."/>
            <person name="Birren B."/>
        </authorList>
    </citation>
    <scope>NUCLEOTIDE SEQUENCE [LARGE SCALE GENOMIC DNA]</scope>
    <source>
        <strain evidence="15 16">ATCC 38327</strain>
    </source>
</reference>
<evidence type="ECO:0000256" key="7">
    <source>
        <dbReference type="ARBA" id="ARBA00022824"/>
    </source>
</evidence>
<evidence type="ECO:0000256" key="8">
    <source>
        <dbReference type="ARBA" id="ARBA00022840"/>
    </source>
</evidence>